<gene>
    <name evidence="2" type="ORF">NDU88_001568</name>
</gene>
<feature type="compositionally biased region" description="Basic and acidic residues" evidence="1">
    <location>
        <begin position="132"/>
        <end position="146"/>
    </location>
</feature>
<reference evidence="2" key="1">
    <citation type="journal article" date="2022" name="bioRxiv">
        <title>Sequencing and chromosome-scale assembly of the giantPleurodeles waltlgenome.</title>
        <authorList>
            <person name="Brown T."/>
            <person name="Elewa A."/>
            <person name="Iarovenko S."/>
            <person name="Subramanian E."/>
            <person name="Araus A.J."/>
            <person name="Petzold A."/>
            <person name="Susuki M."/>
            <person name="Suzuki K.-i.T."/>
            <person name="Hayashi T."/>
            <person name="Toyoda A."/>
            <person name="Oliveira C."/>
            <person name="Osipova E."/>
            <person name="Leigh N.D."/>
            <person name="Simon A."/>
            <person name="Yun M.H."/>
        </authorList>
    </citation>
    <scope>NUCLEOTIDE SEQUENCE</scope>
    <source>
        <strain evidence="2">20211129_DDA</strain>
        <tissue evidence="2">Liver</tissue>
    </source>
</reference>
<dbReference type="Proteomes" id="UP001066276">
    <property type="component" value="Chromosome 3_1"/>
</dbReference>
<evidence type="ECO:0000313" key="3">
    <source>
        <dbReference type="Proteomes" id="UP001066276"/>
    </source>
</evidence>
<feature type="compositionally biased region" description="Polar residues" evidence="1">
    <location>
        <begin position="104"/>
        <end position="113"/>
    </location>
</feature>
<organism evidence="2 3">
    <name type="scientific">Pleurodeles waltl</name>
    <name type="common">Iberian ribbed newt</name>
    <dbReference type="NCBI Taxonomy" id="8319"/>
    <lineage>
        <taxon>Eukaryota</taxon>
        <taxon>Metazoa</taxon>
        <taxon>Chordata</taxon>
        <taxon>Craniata</taxon>
        <taxon>Vertebrata</taxon>
        <taxon>Euteleostomi</taxon>
        <taxon>Amphibia</taxon>
        <taxon>Batrachia</taxon>
        <taxon>Caudata</taxon>
        <taxon>Salamandroidea</taxon>
        <taxon>Salamandridae</taxon>
        <taxon>Pleurodelinae</taxon>
        <taxon>Pleurodeles</taxon>
    </lineage>
</organism>
<dbReference type="EMBL" id="JANPWB010000005">
    <property type="protein sequence ID" value="KAJ1184765.1"/>
    <property type="molecule type" value="Genomic_DNA"/>
</dbReference>
<feature type="compositionally biased region" description="Polar residues" evidence="1">
    <location>
        <begin position="7"/>
        <end position="21"/>
    </location>
</feature>
<comment type="caution">
    <text evidence="2">The sequence shown here is derived from an EMBL/GenBank/DDBJ whole genome shotgun (WGS) entry which is preliminary data.</text>
</comment>
<name>A0AAV7U6T3_PLEWA</name>
<sequence>MKDPFIDTTQQYPGSISGSETSDPEINFRTANEDARLNAGGVFQPTTSSKETTDSLETAGRKTPTLDSLETAGRKTPTTDSLETAGRKTPKMDSLETGGRKTPMTPTEQQTKDNVGAQIPDETTTRSFPNGRCDEQDEAKCTDRPRSGKSVAKSGTI</sequence>
<dbReference type="AlphaFoldDB" id="A0AAV7U6T3"/>
<protein>
    <submittedName>
        <fullName evidence="2">Uncharacterized protein</fullName>
    </submittedName>
</protein>
<evidence type="ECO:0000256" key="1">
    <source>
        <dbReference type="SAM" id="MobiDB-lite"/>
    </source>
</evidence>
<evidence type="ECO:0000313" key="2">
    <source>
        <dbReference type="EMBL" id="KAJ1184765.1"/>
    </source>
</evidence>
<proteinExistence type="predicted"/>
<accession>A0AAV7U6T3</accession>
<keyword evidence="3" id="KW-1185">Reference proteome</keyword>
<feature type="region of interest" description="Disordered" evidence="1">
    <location>
        <begin position="1"/>
        <end position="157"/>
    </location>
</feature>